<keyword evidence="3" id="KW-0812">Transmembrane</keyword>
<evidence type="ECO:0000313" key="5">
    <source>
        <dbReference type="Proteomes" id="UP000199050"/>
    </source>
</evidence>
<reference evidence="5" key="1">
    <citation type="submission" date="2016-10" db="EMBL/GenBank/DDBJ databases">
        <authorList>
            <person name="Varghese N."/>
            <person name="Submissions S."/>
        </authorList>
    </citation>
    <scope>NUCLEOTIDE SEQUENCE [LARGE SCALE GENOMIC DNA]</scope>
    <source>
        <strain evidence="5">CGMCC 1.11012</strain>
    </source>
</reference>
<accession>A0A1G8WBU8</accession>
<protein>
    <submittedName>
        <fullName evidence="4">GerA spore germination protein</fullName>
    </submittedName>
</protein>
<feature type="transmembrane region" description="Helical" evidence="3">
    <location>
        <begin position="400"/>
        <end position="425"/>
    </location>
</feature>
<dbReference type="GO" id="GO:0016020">
    <property type="term" value="C:membrane"/>
    <property type="evidence" value="ECO:0007669"/>
    <property type="project" value="InterPro"/>
</dbReference>
<dbReference type="RefSeq" id="WP_090716301.1">
    <property type="nucleotide sequence ID" value="NZ_CBCSKY010000023.1"/>
</dbReference>
<feature type="transmembrane region" description="Helical" evidence="3">
    <location>
        <begin position="367"/>
        <end position="388"/>
    </location>
</feature>
<name>A0A1G8WBU8_9BACL</name>
<evidence type="ECO:0000256" key="1">
    <source>
        <dbReference type="ARBA" id="ARBA00005278"/>
    </source>
</evidence>
<dbReference type="PANTHER" id="PTHR22550:SF5">
    <property type="entry name" value="LEUCINE ZIPPER PROTEIN 4"/>
    <property type="match status" value="1"/>
</dbReference>
<gene>
    <name evidence="4" type="ORF">SAMN05216192_12367</name>
</gene>
<dbReference type="PIRSF" id="PIRSF005690">
    <property type="entry name" value="GerBA"/>
    <property type="match status" value="1"/>
</dbReference>
<keyword evidence="5" id="KW-1185">Reference proteome</keyword>
<dbReference type="Proteomes" id="UP000199050">
    <property type="component" value="Unassembled WGS sequence"/>
</dbReference>
<dbReference type="OrthoDB" id="1726708at2"/>
<keyword evidence="3" id="KW-1133">Transmembrane helix</keyword>
<dbReference type="STRING" id="1174501.SAMN05216192_12367"/>
<dbReference type="EMBL" id="FNDX01000023">
    <property type="protein sequence ID" value="SDJ75728.1"/>
    <property type="molecule type" value="Genomic_DNA"/>
</dbReference>
<proteinExistence type="inferred from homology"/>
<feature type="transmembrane region" description="Helical" evidence="3">
    <location>
        <begin position="342"/>
        <end position="361"/>
    </location>
</feature>
<sequence length="455" mass="50006">MPAQQKPDEVTVQGIKEKLDNFADLENRELTAASGTGRLLFIKSITDPQIINRSIIAVFYEMNDPAAFAEYLAHYPGSKAVEDGKQAMDLMLGGYACVEVEGRLIFFDALKAETSGVSETVTESITQGPSDALTENLAVNLNLIRRRYQSAELKMESMLLGNISRTKAAILYDDSRVNHQVLEELRQRLQTLRIDMLQASGELEKYISSDKIRIFPKTIVTERPDRVVFNLAEGKIAILLDTTGFAMILPVIFNDFFVAMDDKIQLPFVGRFLKLLRIMGVAMTLWLPALYVAFTSYNPEIIRVQIALLIAGSRATVPYPSFVEVLLMLIMMEFLTEASLRLPRAIGPTATTVGGLILGQAATAAGLVGNIMIILVSVVAISNFMIPLNMMSFSIRVLKYLFVMAAAAVGLVGVVVCLVGFTMYLCSQRSFGQPYFKMFVLDSLGASDSKKGGGS</sequence>
<feature type="transmembrane region" description="Helical" evidence="3">
    <location>
        <begin position="306"/>
        <end position="330"/>
    </location>
</feature>
<organism evidence="4 5">
    <name type="scientific">Paenibacillus typhae</name>
    <dbReference type="NCBI Taxonomy" id="1174501"/>
    <lineage>
        <taxon>Bacteria</taxon>
        <taxon>Bacillati</taxon>
        <taxon>Bacillota</taxon>
        <taxon>Bacilli</taxon>
        <taxon>Bacillales</taxon>
        <taxon>Paenibacillaceae</taxon>
        <taxon>Paenibacillus</taxon>
    </lineage>
</organism>
<feature type="transmembrane region" description="Helical" evidence="3">
    <location>
        <begin position="236"/>
        <end position="260"/>
    </location>
</feature>
<keyword evidence="2 3" id="KW-0472">Membrane</keyword>
<dbReference type="GO" id="GO:0009847">
    <property type="term" value="P:spore germination"/>
    <property type="evidence" value="ECO:0007669"/>
    <property type="project" value="InterPro"/>
</dbReference>
<feature type="transmembrane region" description="Helical" evidence="3">
    <location>
        <begin position="272"/>
        <end position="294"/>
    </location>
</feature>
<dbReference type="AlphaFoldDB" id="A0A1G8WBU8"/>
<evidence type="ECO:0000313" key="4">
    <source>
        <dbReference type="EMBL" id="SDJ75728.1"/>
    </source>
</evidence>
<evidence type="ECO:0000256" key="3">
    <source>
        <dbReference type="SAM" id="Phobius"/>
    </source>
</evidence>
<comment type="similarity">
    <text evidence="1">Belongs to the GerABKA family.</text>
</comment>
<dbReference type="Pfam" id="PF03323">
    <property type="entry name" value="GerA"/>
    <property type="match status" value="1"/>
</dbReference>
<dbReference type="PANTHER" id="PTHR22550">
    <property type="entry name" value="SPORE GERMINATION PROTEIN"/>
    <property type="match status" value="1"/>
</dbReference>
<dbReference type="InterPro" id="IPR004995">
    <property type="entry name" value="Spore_Ger"/>
</dbReference>
<dbReference type="InterPro" id="IPR050768">
    <property type="entry name" value="UPF0353/GerABKA_families"/>
</dbReference>
<evidence type="ECO:0000256" key="2">
    <source>
        <dbReference type="ARBA" id="ARBA00023136"/>
    </source>
</evidence>